<evidence type="ECO:0000313" key="1">
    <source>
        <dbReference type="EMBL" id="AQX00710.1"/>
    </source>
</evidence>
<organism evidence="1 2">
    <name type="scientific">Elizabethkingia anophelis</name>
    <dbReference type="NCBI Taxonomy" id="1117645"/>
    <lineage>
        <taxon>Bacteria</taxon>
        <taxon>Pseudomonadati</taxon>
        <taxon>Bacteroidota</taxon>
        <taxon>Flavobacteriia</taxon>
        <taxon>Flavobacteriales</taxon>
        <taxon>Weeksellaceae</taxon>
        <taxon>Elizabethkingia</taxon>
    </lineage>
</organism>
<sequence length="400" mass="46425">MANYKSITFFYPSEIIGGAEFLFFRLAKRLVQEQNININYVDFENGVVAKMILDEKIKINLIKYNGFSKIKLKDETILVTPLSSAFELCDYFDGNFKVLFWSIHPTGLENAISNNVKYSLVKKTWDEYGENLDRILLKNGVVFMDGPNLNYQRSKFNFTNAVEDFLPIFCPERKGIKKQTEGNSICLGWIGRLSYDKIHSLINAIQHAIEYCIINTELKIKFHVIGNGDQKWRIEKLVLPTNLEIIFAETLVGDELSSYINKNVDVFFAMGTSALETSSMHKPTILVDLSFSEIPPTNKFRWIFQSINFSVGDLYDNLAYRNISFAEIINSIQNNNHFEIGDSCYNYYVNNHSLEKVEKKFLNKLENVELYLTDLKRTIFNNSTIFKFLKFSKRFLKQKI</sequence>
<dbReference type="EMBL" id="CP016374">
    <property type="protein sequence ID" value="AQX00710.1"/>
    <property type="molecule type" value="Genomic_DNA"/>
</dbReference>
<dbReference type="AlphaFoldDB" id="A0AAU8VCZ2"/>
<evidence type="ECO:0008006" key="3">
    <source>
        <dbReference type="Google" id="ProtNLM"/>
    </source>
</evidence>
<reference evidence="1 2" key="1">
    <citation type="submission" date="2016-07" db="EMBL/GenBank/DDBJ databases">
        <title>Revisiting the taxonomy of the Elizabethkingia Genus using Whole-Genome Sequencing, Optical Mapping, and MALDI-TOF, along with proposal of three novel Elizabethkingia species: Elizabethkingia bruuniana sp. nov., Elizabethkingia ursingii sp. nov., and Elizabethkingia occulta sp. nov.</title>
        <authorList>
            <person name="Nicholson A.C."/>
        </authorList>
    </citation>
    <scope>NUCLEOTIDE SEQUENCE [LARGE SCALE GENOMIC DNA]</scope>
    <source>
        <strain evidence="1 2">F3201</strain>
    </source>
</reference>
<dbReference type="RefSeq" id="WP_078395462.1">
    <property type="nucleotide sequence ID" value="NZ_CP016374.1"/>
</dbReference>
<name>A0AAU8VCZ2_9FLAO</name>
<accession>A0AAU8VCZ2</accession>
<gene>
    <name evidence="1" type="ORF">BBD32_04140</name>
</gene>
<proteinExistence type="predicted"/>
<evidence type="ECO:0000313" key="2">
    <source>
        <dbReference type="Proteomes" id="UP000190848"/>
    </source>
</evidence>
<dbReference type="Proteomes" id="UP000190848">
    <property type="component" value="Chromosome"/>
</dbReference>
<protein>
    <recommendedName>
        <fullName evidence="3">Glycosyltransferase</fullName>
    </recommendedName>
</protein>